<dbReference type="InterPro" id="IPR010652">
    <property type="entry name" value="DUF1232"/>
</dbReference>
<evidence type="ECO:0000256" key="4">
    <source>
        <dbReference type="ARBA" id="ARBA00023136"/>
    </source>
</evidence>
<proteinExistence type="predicted"/>
<evidence type="ECO:0000313" key="8">
    <source>
        <dbReference type="EMBL" id="MBS7457310.1"/>
    </source>
</evidence>
<accession>A0A8J7VQA6</accession>
<protein>
    <submittedName>
        <fullName evidence="7">DUF1232 domain-containing protein</fullName>
    </submittedName>
</protein>
<organism evidence="7">
    <name type="scientific">Coralloluteibacterium stylophorae</name>
    <dbReference type="NCBI Taxonomy" id="1776034"/>
    <lineage>
        <taxon>Bacteria</taxon>
        <taxon>Pseudomonadati</taxon>
        <taxon>Pseudomonadota</taxon>
        <taxon>Gammaproteobacteria</taxon>
        <taxon>Lysobacterales</taxon>
        <taxon>Lysobacteraceae</taxon>
        <taxon>Coralloluteibacterium</taxon>
    </lineage>
</organism>
<evidence type="ECO:0000313" key="9">
    <source>
        <dbReference type="Proteomes" id="UP000675747"/>
    </source>
</evidence>
<feature type="transmembrane region" description="Helical" evidence="5">
    <location>
        <begin position="70"/>
        <end position="89"/>
    </location>
</feature>
<reference evidence="8 9" key="1">
    <citation type="journal article" date="2021" name="Microbiol. Resour. Announc.">
        <title>Draft Genome Sequence of Coralloluteibacterium stylophorae LMG 29479T.</title>
        <authorList>
            <person name="Karlyshev A.V."/>
            <person name="Kudryashova E.B."/>
            <person name="Ariskina E.V."/>
            <person name="Conroy A.P."/>
            <person name="Abidueva E.Y."/>
        </authorList>
    </citation>
    <scope>NUCLEOTIDE SEQUENCE [LARGE SCALE GENOMIC DNA]</scope>
    <source>
        <strain evidence="8 9">LMG 29479</strain>
    </source>
</reference>
<dbReference type="Pfam" id="PF06803">
    <property type="entry name" value="DUF1232"/>
    <property type="match status" value="1"/>
</dbReference>
<keyword evidence="9" id="KW-1185">Reference proteome</keyword>
<evidence type="ECO:0000256" key="5">
    <source>
        <dbReference type="SAM" id="Phobius"/>
    </source>
</evidence>
<evidence type="ECO:0000256" key="2">
    <source>
        <dbReference type="ARBA" id="ARBA00022692"/>
    </source>
</evidence>
<dbReference type="Proteomes" id="UP000675747">
    <property type="component" value="Unassembled WGS sequence"/>
</dbReference>
<evidence type="ECO:0000313" key="7">
    <source>
        <dbReference type="EMBL" id="MBR0560944.1"/>
    </source>
</evidence>
<keyword evidence="4 5" id="KW-0472">Membrane</keyword>
<evidence type="ECO:0000256" key="3">
    <source>
        <dbReference type="ARBA" id="ARBA00022989"/>
    </source>
</evidence>
<dbReference type="GO" id="GO:0012505">
    <property type="term" value="C:endomembrane system"/>
    <property type="evidence" value="ECO:0007669"/>
    <property type="project" value="UniProtKB-SubCell"/>
</dbReference>
<reference evidence="7" key="2">
    <citation type="submission" date="2021-04" db="EMBL/GenBank/DDBJ databases">
        <authorList>
            <person name="Karlyshev A.V."/>
        </authorList>
    </citation>
    <scope>NUCLEOTIDE SEQUENCE</scope>
    <source>
        <strain evidence="7">LMG 29479</strain>
    </source>
</reference>
<evidence type="ECO:0000259" key="6">
    <source>
        <dbReference type="Pfam" id="PF06803"/>
    </source>
</evidence>
<name>A0A8J7VQA6_9GAMM</name>
<comment type="subcellular location">
    <subcellularLocation>
        <location evidence="1">Endomembrane system</location>
        <topology evidence="1">Multi-pass membrane protein</topology>
    </subcellularLocation>
</comment>
<comment type="caution">
    <text evidence="7">The sequence shown here is derived from an EMBL/GenBank/DDBJ whole genome shotgun (WGS) entry which is preliminary data.</text>
</comment>
<evidence type="ECO:0000256" key="1">
    <source>
        <dbReference type="ARBA" id="ARBA00004127"/>
    </source>
</evidence>
<keyword evidence="3 5" id="KW-1133">Transmembrane helix</keyword>
<dbReference type="RefSeq" id="WP_211924911.1">
    <property type="nucleotide sequence ID" value="NZ_JAGQFT020000005.1"/>
</dbReference>
<feature type="domain" description="DUF1232" evidence="6">
    <location>
        <begin position="75"/>
        <end position="109"/>
    </location>
</feature>
<sequence length="135" mass="15355">MARIDLRRMREELLRRARSVTPEDIDRVLNRRGAIEGKFIDRGPLRRFLGDARALFSMINDYRRGRYRSLPWTTIAAAVGALLYVLSPIDVLPDFIPGLGLMDDAVVIGLCLKAIRSDLEDYLRWKRAAPVGDDA</sequence>
<keyword evidence="2 5" id="KW-0812">Transmembrane</keyword>
<dbReference type="EMBL" id="JAGQFT010000001">
    <property type="protein sequence ID" value="MBR0560944.1"/>
    <property type="molecule type" value="Genomic_DNA"/>
</dbReference>
<dbReference type="AlphaFoldDB" id="A0A8J7VQA6"/>
<dbReference type="EMBL" id="JAGQFT020000005">
    <property type="protein sequence ID" value="MBS7457310.1"/>
    <property type="molecule type" value="Genomic_DNA"/>
</dbReference>
<gene>
    <name evidence="7" type="ORF">KB893_00195</name>
    <name evidence="8" type="ORF">KB893_009200</name>
</gene>